<keyword evidence="3" id="KW-1185">Reference proteome</keyword>
<dbReference type="InterPro" id="IPR030395">
    <property type="entry name" value="GP_PDE_dom"/>
</dbReference>
<gene>
    <name evidence="2" type="ORF">GCM10022247_15640</name>
</gene>
<dbReference type="SUPFAM" id="SSF51695">
    <property type="entry name" value="PLC-like phosphodiesterases"/>
    <property type="match status" value="1"/>
</dbReference>
<evidence type="ECO:0000259" key="1">
    <source>
        <dbReference type="PROSITE" id="PS51704"/>
    </source>
</evidence>
<dbReference type="PANTHER" id="PTHR46211:SF13">
    <property type="entry name" value="GLYCEROPHOSPHODIESTER PHOSPHODIESTERASE 1-RELATED"/>
    <property type="match status" value="1"/>
</dbReference>
<evidence type="ECO:0000313" key="3">
    <source>
        <dbReference type="Proteomes" id="UP001501747"/>
    </source>
</evidence>
<accession>A0ABP7RF49</accession>
<name>A0ABP7RF49_9PSEU</name>
<dbReference type="PANTHER" id="PTHR46211">
    <property type="entry name" value="GLYCEROPHOSPHORYL DIESTER PHOSPHODIESTERASE"/>
    <property type="match status" value="1"/>
</dbReference>
<feature type="domain" description="GP-PDE" evidence="1">
    <location>
        <begin position="32"/>
        <end position="273"/>
    </location>
</feature>
<reference evidence="3" key="1">
    <citation type="journal article" date="2019" name="Int. J. Syst. Evol. Microbiol.">
        <title>The Global Catalogue of Microorganisms (GCM) 10K type strain sequencing project: providing services to taxonomists for standard genome sequencing and annotation.</title>
        <authorList>
            <consortium name="The Broad Institute Genomics Platform"/>
            <consortium name="The Broad Institute Genome Sequencing Center for Infectious Disease"/>
            <person name="Wu L."/>
            <person name="Ma J."/>
        </authorList>
    </citation>
    <scope>NUCLEOTIDE SEQUENCE [LARGE SCALE GENOMIC DNA]</scope>
    <source>
        <strain evidence="3">JCM 17342</strain>
    </source>
</reference>
<sequence>MCAVTPVGSRVAAERLAPARRTGTIDGVHPETEVVAHRGASAHRAEHTRAAYELAIADGADGLECDVRLTGDGHLVCVHDRLLDRTSDGTGPVSTHMLAELAELDFASWSGAEPEIGVLTLDALLAMVADHDRPVRLFIETKHPIRYGGRVERELVRLLARYGKASPLSLDAAGAVVMSFSSAAMRRVKRLAPAVPTVLLTAGPPRKLPPWADILGPGIRKLRADPGFVGRAAARGRPTYCWTVNEPEDVLLCAELGVRYLATDSPSATRSLLAREGSTTVAKPK</sequence>
<dbReference type="EMBL" id="BAABAL010000005">
    <property type="protein sequence ID" value="GAA3996551.1"/>
    <property type="molecule type" value="Genomic_DNA"/>
</dbReference>
<organism evidence="2 3">
    <name type="scientific">Allokutzneria multivorans</name>
    <dbReference type="NCBI Taxonomy" id="1142134"/>
    <lineage>
        <taxon>Bacteria</taxon>
        <taxon>Bacillati</taxon>
        <taxon>Actinomycetota</taxon>
        <taxon>Actinomycetes</taxon>
        <taxon>Pseudonocardiales</taxon>
        <taxon>Pseudonocardiaceae</taxon>
        <taxon>Allokutzneria</taxon>
    </lineage>
</organism>
<proteinExistence type="predicted"/>
<comment type="caution">
    <text evidence="2">The sequence shown here is derived from an EMBL/GenBank/DDBJ whole genome shotgun (WGS) entry which is preliminary data.</text>
</comment>
<evidence type="ECO:0000313" key="2">
    <source>
        <dbReference type="EMBL" id="GAA3996551.1"/>
    </source>
</evidence>
<dbReference type="Proteomes" id="UP001501747">
    <property type="component" value="Unassembled WGS sequence"/>
</dbReference>
<dbReference type="Gene3D" id="3.20.20.190">
    <property type="entry name" value="Phosphatidylinositol (PI) phosphodiesterase"/>
    <property type="match status" value="1"/>
</dbReference>
<dbReference type="InterPro" id="IPR017946">
    <property type="entry name" value="PLC-like_Pdiesterase_TIM-brl"/>
</dbReference>
<dbReference type="Pfam" id="PF03009">
    <property type="entry name" value="GDPD"/>
    <property type="match status" value="1"/>
</dbReference>
<dbReference type="PROSITE" id="PS51704">
    <property type="entry name" value="GP_PDE"/>
    <property type="match status" value="1"/>
</dbReference>
<protein>
    <submittedName>
        <fullName evidence="2">Glycerophosphodiester phosphodiesterase</fullName>
    </submittedName>
</protein>